<evidence type="ECO:0000313" key="2">
    <source>
        <dbReference type="Proteomes" id="UP000691718"/>
    </source>
</evidence>
<sequence>MGRYILEDNAILLQVQQQITPRVATSTDYICEACHTLITERSAIAEDLQDSILIVAHQNICLICGRSLTNARSHEVQAEINRHVLHIIWNCDKRKKLEK</sequence>
<evidence type="ECO:0000313" key="1">
    <source>
        <dbReference type="EMBL" id="CAG5052562.1"/>
    </source>
</evidence>
<proteinExistence type="predicted"/>
<gene>
    <name evidence="1" type="ORF">PAPOLLO_LOCUS25406</name>
</gene>
<name>A0A8S3Y2A8_PARAO</name>
<protein>
    <submittedName>
        <fullName evidence="1">(apollo) hypothetical protein</fullName>
    </submittedName>
</protein>
<reference evidence="1" key="1">
    <citation type="submission" date="2021-04" db="EMBL/GenBank/DDBJ databases">
        <authorList>
            <person name="Tunstrom K."/>
        </authorList>
    </citation>
    <scope>NUCLEOTIDE SEQUENCE</scope>
</reference>
<dbReference type="AlphaFoldDB" id="A0A8S3Y2A8"/>
<dbReference type="OrthoDB" id="10049726at2759"/>
<organism evidence="1 2">
    <name type="scientific">Parnassius apollo</name>
    <name type="common">Apollo butterfly</name>
    <name type="synonym">Papilio apollo</name>
    <dbReference type="NCBI Taxonomy" id="110799"/>
    <lineage>
        <taxon>Eukaryota</taxon>
        <taxon>Metazoa</taxon>
        <taxon>Ecdysozoa</taxon>
        <taxon>Arthropoda</taxon>
        <taxon>Hexapoda</taxon>
        <taxon>Insecta</taxon>
        <taxon>Pterygota</taxon>
        <taxon>Neoptera</taxon>
        <taxon>Endopterygota</taxon>
        <taxon>Lepidoptera</taxon>
        <taxon>Glossata</taxon>
        <taxon>Ditrysia</taxon>
        <taxon>Papilionoidea</taxon>
        <taxon>Papilionidae</taxon>
        <taxon>Parnassiinae</taxon>
        <taxon>Parnassini</taxon>
        <taxon>Parnassius</taxon>
        <taxon>Parnassius</taxon>
    </lineage>
</organism>
<dbReference type="Proteomes" id="UP000691718">
    <property type="component" value="Unassembled WGS sequence"/>
</dbReference>
<keyword evidence="2" id="KW-1185">Reference proteome</keyword>
<comment type="caution">
    <text evidence="1">The sequence shown here is derived from an EMBL/GenBank/DDBJ whole genome shotgun (WGS) entry which is preliminary data.</text>
</comment>
<dbReference type="EMBL" id="CAJQZP010001531">
    <property type="protein sequence ID" value="CAG5052562.1"/>
    <property type="molecule type" value="Genomic_DNA"/>
</dbReference>
<accession>A0A8S3Y2A8</accession>